<proteinExistence type="predicted"/>
<dbReference type="EMBL" id="JBITGY010000002">
    <property type="protein sequence ID" value="MFI6496894.1"/>
    <property type="molecule type" value="Genomic_DNA"/>
</dbReference>
<keyword evidence="2" id="KW-1185">Reference proteome</keyword>
<protein>
    <recommendedName>
        <fullName evidence="3">Minor tail protein</fullName>
    </recommendedName>
</protein>
<name>A0ABW7YQX5_9ACTN</name>
<organism evidence="1 2">
    <name type="scientific">Nonomuraea typhae</name>
    <dbReference type="NCBI Taxonomy" id="2603600"/>
    <lineage>
        <taxon>Bacteria</taxon>
        <taxon>Bacillati</taxon>
        <taxon>Actinomycetota</taxon>
        <taxon>Actinomycetes</taxon>
        <taxon>Streptosporangiales</taxon>
        <taxon>Streptosporangiaceae</taxon>
        <taxon>Nonomuraea</taxon>
    </lineage>
</organism>
<gene>
    <name evidence="1" type="ORF">ACIBG2_05905</name>
</gene>
<dbReference type="RefSeq" id="WP_397079369.1">
    <property type="nucleotide sequence ID" value="NZ_JBITGY010000002.1"/>
</dbReference>
<evidence type="ECO:0000313" key="2">
    <source>
        <dbReference type="Proteomes" id="UP001612741"/>
    </source>
</evidence>
<reference evidence="1 2" key="1">
    <citation type="submission" date="2024-10" db="EMBL/GenBank/DDBJ databases">
        <title>The Natural Products Discovery Center: Release of the First 8490 Sequenced Strains for Exploring Actinobacteria Biosynthetic Diversity.</title>
        <authorList>
            <person name="Kalkreuter E."/>
            <person name="Kautsar S.A."/>
            <person name="Yang D."/>
            <person name="Bader C.D."/>
            <person name="Teijaro C.N."/>
            <person name="Fluegel L."/>
            <person name="Davis C.M."/>
            <person name="Simpson J.R."/>
            <person name="Lauterbach L."/>
            <person name="Steele A.D."/>
            <person name="Gui C."/>
            <person name="Meng S."/>
            <person name="Li G."/>
            <person name="Viehrig K."/>
            <person name="Ye F."/>
            <person name="Su P."/>
            <person name="Kiefer A.F."/>
            <person name="Nichols A."/>
            <person name="Cepeda A.J."/>
            <person name="Yan W."/>
            <person name="Fan B."/>
            <person name="Jiang Y."/>
            <person name="Adhikari A."/>
            <person name="Zheng C.-J."/>
            <person name="Schuster L."/>
            <person name="Cowan T.M."/>
            <person name="Smanski M.J."/>
            <person name="Chevrette M.G."/>
            <person name="De Carvalho L.P.S."/>
            <person name="Shen B."/>
        </authorList>
    </citation>
    <scope>NUCLEOTIDE SEQUENCE [LARGE SCALE GENOMIC DNA]</scope>
    <source>
        <strain evidence="1 2">NPDC050545</strain>
    </source>
</reference>
<accession>A0ABW7YQX5</accession>
<comment type="caution">
    <text evidence="1">The sequence shown here is derived from an EMBL/GenBank/DDBJ whole genome shotgun (WGS) entry which is preliminary data.</text>
</comment>
<dbReference type="Proteomes" id="UP001612741">
    <property type="component" value="Unassembled WGS sequence"/>
</dbReference>
<evidence type="ECO:0000313" key="1">
    <source>
        <dbReference type="EMBL" id="MFI6496894.1"/>
    </source>
</evidence>
<evidence type="ECO:0008006" key="3">
    <source>
        <dbReference type="Google" id="ProtNLM"/>
    </source>
</evidence>
<sequence length="191" mass="19888">MTMPEAARGTTHWRIDRWDAEQTAWVQQRSGLLAPAVEDFRRHGVAPYDVADIHGNLITTAGLTRLTNLLTAGGGQAITNTSARIGVGNGAGTAAVGDTDLSASAGSSNRWFRVMDATYPQVSAGVLTLKATFGSADGNFAWNEFGIDIGTPTVSSAATVNATLFNHKTSIAQGTKASGQTWAATATVTFS</sequence>